<reference evidence="11 12" key="1">
    <citation type="journal article" date="2021" name="Microbiol. Spectr.">
        <title>A Single Bacterium Capable of Oxidation and Reduction of Iron at Circumneutral pH.</title>
        <authorList>
            <person name="Kato S."/>
            <person name="Ohkuma M."/>
        </authorList>
    </citation>
    <scope>NUCLEOTIDE SEQUENCE [LARGE SCALE GENOMIC DNA]</scope>
    <source>
        <strain evidence="11 12">MIZ03</strain>
    </source>
</reference>
<dbReference type="SUPFAM" id="SSF54523">
    <property type="entry name" value="Pili subunits"/>
    <property type="match status" value="1"/>
</dbReference>
<dbReference type="PANTHER" id="PTHR38779">
    <property type="entry name" value="TYPE II SECRETION SYSTEM PROTEIN I-RELATED"/>
    <property type="match status" value="1"/>
</dbReference>
<comment type="PTM">
    <text evidence="9">Cleaved by prepilin peptidase.</text>
</comment>
<dbReference type="InterPro" id="IPR010052">
    <property type="entry name" value="T2SS_protein-GspI"/>
</dbReference>
<feature type="domain" description="Type II secretion system protein GspI C-terminal" evidence="10">
    <location>
        <begin position="55"/>
        <end position="128"/>
    </location>
</feature>
<proteinExistence type="inferred from homology"/>
<dbReference type="InterPro" id="IPR045584">
    <property type="entry name" value="Pilin-like"/>
</dbReference>
<comment type="subunit">
    <text evidence="9">Type II secretion is composed of four main components: the outer membrane complex, the inner membrane complex, the cytoplasmic secretion ATPase and the periplasm-spanning pseudopilus.</text>
</comment>
<dbReference type="PANTHER" id="PTHR38779:SF2">
    <property type="entry name" value="TYPE II SECRETION SYSTEM PROTEIN I-RELATED"/>
    <property type="match status" value="1"/>
</dbReference>
<evidence type="ECO:0000313" key="11">
    <source>
        <dbReference type="EMBL" id="BCO26416.1"/>
    </source>
</evidence>
<evidence type="ECO:0000313" key="12">
    <source>
        <dbReference type="Proteomes" id="UP000824366"/>
    </source>
</evidence>
<evidence type="ECO:0000256" key="1">
    <source>
        <dbReference type="ARBA" id="ARBA00004377"/>
    </source>
</evidence>
<dbReference type="RefSeq" id="WP_223909832.1">
    <property type="nucleotide sequence ID" value="NZ_AP024238.1"/>
</dbReference>
<organism evidence="11 12">
    <name type="scientific">Rhodoferax lithotrophicus</name>
    <dbReference type="NCBI Taxonomy" id="2798804"/>
    <lineage>
        <taxon>Bacteria</taxon>
        <taxon>Pseudomonadati</taxon>
        <taxon>Pseudomonadota</taxon>
        <taxon>Betaproteobacteria</taxon>
        <taxon>Burkholderiales</taxon>
        <taxon>Comamonadaceae</taxon>
        <taxon>Rhodoferax</taxon>
    </lineage>
</organism>
<dbReference type="Gene3D" id="3.30.1300.30">
    <property type="entry name" value="GSPII I/J protein-like"/>
    <property type="match status" value="1"/>
</dbReference>
<dbReference type="Pfam" id="PF07963">
    <property type="entry name" value="N_methyl"/>
    <property type="match status" value="1"/>
</dbReference>
<name>A0ABN6D6J1_9BURK</name>
<evidence type="ECO:0000256" key="2">
    <source>
        <dbReference type="ARBA" id="ARBA00008358"/>
    </source>
</evidence>
<keyword evidence="4 9" id="KW-0488">Methylation</keyword>
<dbReference type="InterPro" id="IPR012902">
    <property type="entry name" value="N_methyl_site"/>
</dbReference>
<keyword evidence="3" id="KW-1003">Cell membrane</keyword>
<keyword evidence="6 9" id="KW-0812">Transmembrane</keyword>
<keyword evidence="7 9" id="KW-1133">Transmembrane helix</keyword>
<dbReference type="NCBIfam" id="TIGR02532">
    <property type="entry name" value="IV_pilin_GFxxxE"/>
    <property type="match status" value="1"/>
</dbReference>
<gene>
    <name evidence="11" type="ORF">MIZ03_1298</name>
</gene>
<comment type="subcellular location">
    <subcellularLocation>
        <location evidence="1 9">Cell inner membrane</location>
        <topology evidence="1 9">Single-pass membrane protein</topology>
    </subcellularLocation>
</comment>
<evidence type="ECO:0000256" key="5">
    <source>
        <dbReference type="ARBA" id="ARBA00022519"/>
    </source>
</evidence>
<accession>A0ABN6D6J1</accession>
<evidence type="ECO:0000256" key="6">
    <source>
        <dbReference type="ARBA" id="ARBA00022692"/>
    </source>
</evidence>
<evidence type="ECO:0000256" key="3">
    <source>
        <dbReference type="ARBA" id="ARBA00022475"/>
    </source>
</evidence>
<keyword evidence="12" id="KW-1185">Reference proteome</keyword>
<dbReference type="PROSITE" id="PS00409">
    <property type="entry name" value="PROKAR_NTER_METHYL"/>
    <property type="match status" value="1"/>
</dbReference>
<sequence length="131" mass="14037">MKRSPSRTVEGSSTHPQTGFTLIEVLVALGIVAIALSAGLQATGAITRHAQRQSDMLLAQLCAENALVKVRLARQLPGVGDSTTACEQAGRNLTVAQSVRPTPNFNFRRVDAQVLDGEVPIWRVSTVVGRY</sequence>
<dbReference type="EMBL" id="AP024238">
    <property type="protein sequence ID" value="BCO26416.1"/>
    <property type="molecule type" value="Genomic_DNA"/>
</dbReference>
<evidence type="ECO:0000259" key="10">
    <source>
        <dbReference type="Pfam" id="PF02501"/>
    </source>
</evidence>
<dbReference type="NCBIfam" id="TIGR01707">
    <property type="entry name" value="gspI"/>
    <property type="match status" value="1"/>
</dbReference>
<protein>
    <recommendedName>
        <fullName evidence="9">Type II secretion system protein I</fullName>
        <shortName evidence="9">T2SS minor pseudopilin I</shortName>
    </recommendedName>
</protein>
<evidence type="ECO:0000256" key="9">
    <source>
        <dbReference type="RuleBase" id="RU368030"/>
    </source>
</evidence>
<evidence type="ECO:0000256" key="7">
    <source>
        <dbReference type="ARBA" id="ARBA00022989"/>
    </source>
</evidence>
<dbReference type="Proteomes" id="UP000824366">
    <property type="component" value="Chromosome"/>
</dbReference>
<comment type="similarity">
    <text evidence="2 9">Belongs to the GSP I family.</text>
</comment>
<evidence type="ECO:0000256" key="8">
    <source>
        <dbReference type="ARBA" id="ARBA00023136"/>
    </source>
</evidence>
<dbReference type="InterPro" id="IPR003413">
    <property type="entry name" value="T2SS_GspI_C"/>
</dbReference>
<evidence type="ECO:0000256" key="4">
    <source>
        <dbReference type="ARBA" id="ARBA00022481"/>
    </source>
</evidence>
<dbReference type="Pfam" id="PF02501">
    <property type="entry name" value="T2SSI"/>
    <property type="match status" value="1"/>
</dbReference>
<keyword evidence="8 9" id="KW-0472">Membrane</keyword>
<comment type="function">
    <text evidence="9">Component of the type II secretion system required for the energy-dependent secretion of extracellular factors such as proteases and toxins from the periplasm.</text>
</comment>
<keyword evidence="5 9" id="KW-0997">Cell inner membrane</keyword>
<feature type="transmembrane region" description="Helical" evidence="9">
    <location>
        <begin position="20"/>
        <end position="46"/>
    </location>
</feature>